<gene>
    <name evidence="1" type="ORF">A2127_02250</name>
</gene>
<sequence length="91" mass="10334">MGFFFKSKKDESKPIGQVTHYYGGIGVAIIKFKKGMKVGDRVRFRGATSDFEETIKSMQFNHEDIKEAKKNQEVGIKVGDKLREGDEVFEA</sequence>
<dbReference type="Gene3D" id="2.40.30.10">
    <property type="entry name" value="Translation factors"/>
    <property type="match status" value="1"/>
</dbReference>
<reference evidence="1 2" key="1">
    <citation type="journal article" date="2016" name="Nat. Commun.">
        <title>Thousands of microbial genomes shed light on interconnected biogeochemical processes in an aquifer system.</title>
        <authorList>
            <person name="Anantharaman K."/>
            <person name="Brown C.T."/>
            <person name="Hug L.A."/>
            <person name="Sharon I."/>
            <person name="Castelle C.J."/>
            <person name="Probst A.J."/>
            <person name="Thomas B.C."/>
            <person name="Singh A."/>
            <person name="Wilkins M.J."/>
            <person name="Karaoz U."/>
            <person name="Brodie E.L."/>
            <person name="Williams K.H."/>
            <person name="Hubbard S.S."/>
            <person name="Banfield J.F."/>
        </authorList>
    </citation>
    <scope>NUCLEOTIDE SEQUENCE [LARGE SCALE GENOMIC DNA]</scope>
</reference>
<protein>
    <recommendedName>
        <fullName evidence="3">Translation elongation factor-like protein</fullName>
    </recommendedName>
</protein>
<name>A0A1F6BMC9_9BACT</name>
<dbReference type="AlphaFoldDB" id="A0A1F6BMC9"/>
<proteinExistence type="predicted"/>
<evidence type="ECO:0000313" key="2">
    <source>
        <dbReference type="Proteomes" id="UP000179324"/>
    </source>
</evidence>
<dbReference type="SUPFAM" id="SSF50447">
    <property type="entry name" value="Translation proteins"/>
    <property type="match status" value="1"/>
</dbReference>
<accession>A0A1F6BMC9</accession>
<comment type="caution">
    <text evidence="1">The sequence shown here is derived from an EMBL/GenBank/DDBJ whole genome shotgun (WGS) entry which is preliminary data.</text>
</comment>
<dbReference type="EMBL" id="MFKI01000037">
    <property type="protein sequence ID" value="OGG37993.1"/>
    <property type="molecule type" value="Genomic_DNA"/>
</dbReference>
<organism evidence="1 2">
    <name type="scientific">Candidatus Jorgensenbacteria bacterium GWC1_48_12</name>
    <dbReference type="NCBI Taxonomy" id="1798469"/>
    <lineage>
        <taxon>Bacteria</taxon>
        <taxon>Candidatus Joergenseniibacteriota</taxon>
    </lineage>
</organism>
<dbReference type="InterPro" id="IPR009000">
    <property type="entry name" value="Transl_B-barrel_sf"/>
</dbReference>
<evidence type="ECO:0008006" key="3">
    <source>
        <dbReference type="Google" id="ProtNLM"/>
    </source>
</evidence>
<evidence type="ECO:0000313" key="1">
    <source>
        <dbReference type="EMBL" id="OGG37993.1"/>
    </source>
</evidence>
<dbReference type="Proteomes" id="UP000179324">
    <property type="component" value="Unassembled WGS sequence"/>
</dbReference>